<dbReference type="Pfam" id="PF25438">
    <property type="entry name" value="DUF7896"/>
    <property type="match status" value="1"/>
</dbReference>
<keyword evidence="4" id="KW-1185">Reference proteome</keyword>
<evidence type="ECO:0000313" key="3">
    <source>
        <dbReference type="EMBL" id="KAK3293701.1"/>
    </source>
</evidence>
<accession>A0AAE0LQ46</accession>
<gene>
    <name evidence="3" type="ORF">B0H64DRAFT_218674</name>
</gene>
<reference evidence="3" key="2">
    <citation type="submission" date="2023-06" db="EMBL/GenBank/DDBJ databases">
        <authorList>
            <consortium name="Lawrence Berkeley National Laboratory"/>
            <person name="Haridas S."/>
            <person name="Hensen N."/>
            <person name="Bonometti L."/>
            <person name="Westerberg I."/>
            <person name="Brannstrom I.O."/>
            <person name="Guillou S."/>
            <person name="Cros-Aarteil S."/>
            <person name="Calhoun S."/>
            <person name="Kuo A."/>
            <person name="Mondo S."/>
            <person name="Pangilinan J."/>
            <person name="Riley R."/>
            <person name="Labutti K."/>
            <person name="Andreopoulos B."/>
            <person name="Lipzen A."/>
            <person name="Chen C."/>
            <person name="Yanf M."/>
            <person name="Daum C."/>
            <person name="Ng V."/>
            <person name="Clum A."/>
            <person name="Steindorff A."/>
            <person name="Ohm R."/>
            <person name="Martin F."/>
            <person name="Silar P."/>
            <person name="Natvig D."/>
            <person name="Lalanne C."/>
            <person name="Gautier V."/>
            <person name="Ament-Velasquez S.L."/>
            <person name="Kruys A."/>
            <person name="Hutchinson M.I."/>
            <person name="Powell A.J."/>
            <person name="Barry K."/>
            <person name="Miller A.N."/>
            <person name="Grigoriev I.V."/>
            <person name="Debuchy R."/>
            <person name="Gladieux P."/>
            <person name="Thoren M.H."/>
            <person name="Johannesson H."/>
        </authorList>
    </citation>
    <scope>NUCLEOTIDE SEQUENCE</scope>
    <source>
        <strain evidence="3">CBS 168.71</strain>
    </source>
</reference>
<evidence type="ECO:0000313" key="4">
    <source>
        <dbReference type="Proteomes" id="UP001278766"/>
    </source>
</evidence>
<dbReference type="GeneID" id="87836496"/>
<evidence type="ECO:0000256" key="1">
    <source>
        <dbReference type="SAM" id="MobiDB-lite"/>
    </source>
</evidence>
<feature type="region of interest" description="Disordered" evidence="1">
    <location>
        <begin position="18"/>
        <end position="137"/>
    </location>
</feature>
<feature type="compositionally biased region" description="Basic and acidic residues" evidence="1">
    <location>
        <begin position="529"/>
        <end position="539"/>
    </location>
</feature>
<organism evidence="3 4">
    <name type="scientific">Chaetomium fimeti</name>
    <dbReference type="NCBI Taxonomy" id="1854472"/>
    <lineage>
        <taxon>Eukaryota</taxon>
        <taxon>Fungi</taxon>
        <taxon>Dikarya</taxon>
        <taxon>Ascomycota</taxon>
        <taxon>Pezizomycotina</taxon>
        <taxon>Sordariomycetes</taxon>
        <taxon>Sordariomycetidae</taxon>
        <taxon>Sordariales</taxon>
        <taxon>Chaetomiaceae</taxon>
        <taxon>Chaetomium</taxon>
    </lineage>
</organism>
<sequence length="733" mass="79244">MMSQANVVEQLRAALEKSEREKRALMEKLSRAQPYPTPTATAVEASRGNCPVPSSSRPQIANNGRSSSNRMPQSATNDTRPQSTHVSQDQSRPMKRSKTTHATGSSSIAPMMRSRSSVARPGPNPNPFARSAGPIAPPTMQNSLPATVPSTLGDYLHQTQSQYLTNAFAPGASLMDGTSPHGGAGREMGVDEFLRMHDDSMLHTISPINIPPSSLLSPQEPDHYPSSSFPSAYGSLTSGPTIETAPMSRRNSSMNEVSGQFSEMVRIQSQQSAGSYRPSPIAVNPPLLGKRASEDSGVIVMQGGSFSYAYPSSAPMQSPLSQHQHAMEPSLSQSSIQSASSVDVSPHENGSFLTQHLSMERSVSRDSIKSNSSLKFRAKEALARQNYAAKSRHLQPKPAAGVVKQEAADQVNNAKDGKAAIAKTKYERPKHPKVLCNQCNEHPEGFRGEHELRRHTEAKHKSMVKKWICRDPNLYGIPHSETAVKPLKDCKQCSQNKHYGAYYNAAAHLRRTHFKVKARKGAAGKNGHVKVEEEKEKRGGKGGGDWPAMSELKQWMVEVTVPMDQAGALMPDGTESVGAVEPEDFENEFADSHGLPMQMAAEDYGMSTFAGVGEGFGQAINLHGASFQGDLDSQLSDMYRLNNPVFSASSMQGVPISSAGFDYRNAEASTQQSMAASLMSLDSHGYTSPVSSTATITQAGTYMDQLLPSTTLQGSRDDLADLPFDLTFATMEQ</sequence>
<dbReference type="PANTHER" id="PTHR42031:SF1">
    <property type="entry name" value="KEY LIME PATHOGENICITY PROTEIN"/>
    <property type="match status" value="1"/>
</dbReference>
<proteinExistence type="predicted"/>
<feature type="compositionally biased region" description="Basic and acidic residues" evidence="1">
    <location>
        <begin position="18"/>
        <end position="30"/>
    </location>
</feature>
<comment type="caution">
    <text evidence="3">The sequence shown here is derived from an EMBL/GenBank/DDBJ whole genome shotgun (WGS) entry which is preliminary data.</text>
</comment>
<dbReference type="InterPro" id="IPR057218">
    <property type="entry name" value="DUF7896"/>
</dbReference>
<protein>
    <recommendedName>
        <fullName evidence="2">DUF7896 domain-containing protein</fullName>
    </recommendedName>
</protein>
<dbReference type="EMBL" id="JAUEPN010000006">
    <property type="protein sequence ID" value="KAK3293701.1"/>
    <property type="molecule type" value="Genomic_DNA"/>
</dbReference>
<dbReference type="RefSeq" id="XP_062657215.1">
    <property type="nucleotide sequence ID" value="XM_062799548.1"/>
</dbReference>
<feature type="region of interest" description="Disordered" evidence="1">
    <location>
        <begin position="211"/>
        <end position="258"/>
    </location>
</feature>
<dbReference type="Proteomes" id="UP001278766">
    <property type="component" value="Unassembled WGS sequence"/>
</dbReference>
<feature type="domain" description="DUF7896" evidence="2">
    <location>
        <begin position="463"/>
        <end position="559"/>
    </location>
</feature>
<evidence type="ECO:0000259" key="2">
    <source>
        <dbReference type="Pfam" id="PF25438"/>
    </source>
</evidence>
<dbReference type="AlphaFoldDB" id="A0AAE0LQ46"/>
<feature type="compositionally biased region" description="Polar residues" evidence="1">
    <location>
        <begin position="52"/>
        <end position="91"/>
    </location>
</feature>
<reference evidence="3" key="1">
    <citation type="journal article" date="2023" name="Mol. Phylogenet. Evol.">
        <title>Genome-scale phylogeny and comparative genomics of the fungal order Sordariales.</title>
        <authorList>
            <person name="Hensen N."/>
            <person name="Bonometti L."/>
            <person name="Westerberg I."/>
            <person name="Brannstrom I.O."/>
            <person name="Guillou S."/>
            <person name="Cros-Aarteil S."/>
            <person name="Calhoun S."/>
            <person name="Haridas S."/>
            <person name="Kuo A."/>
            <person name="Mondo S."/>
            <person name="Pangilinan J."/>
            <person name="Riley R."/>
            <person name="LaButti K."/>
            <person name="Andreopoulos B."/>
            <person name="Lipzen A."/>
            <person name="Chen C."/>
            <person name="Yan M."/>
            <person name="Daum C."/>
            <person name="Ng V."/>
            <person name="Clum A."/>
            <person name="Steindorff A."/>
            <person name="Ohm R.A."/>
            <person name="Martin F."/>
            <person name="Silar P."/>
            <person name="Natvig D.O."/>
            <person name="Lalanne C."/>
            <person name="Gautier V."/>
            <person name="Ament-Velasquez S.L."/>
            <person name="Kruys A."/>
            <person name="Hutchinson M.I."/>
            <person name="Powell A.J."/>
            <person name="Barry K."/>
            <person name="Miller A.N."/>
            <person name="Grigoriev I.V."/>
            <person name="Debuchy R."/>
            <person name="Gladieux P."/>
            <person name="Hiltunen Thoren M."/>
            <person name="Johannesson H."/>
        </authorList>
    </citation>
    <scope>NUCLEOTIDE SEQUENCE</scope>
    <source>
        <strain evidence="3">CBS 168.71</strain>
    </source>
</reference>
<feature type="compositionally biased region" description="Polar residues" evidence="1">
    <location>
        <begin position="249"/>
        <end position="258"/>
    </location>
</feature>
<name>A0AAE0LQ46_9PEZI</name>
<dbReference type="PANTHER" id="PTHR42031">
    <property type="entry name" value="KEY LIME PATHOGENICITY PROTEIN"/>
    <property type="match status" value="1"/>
</dbReference>
<feature type="compositionally biased region" description="Polar residues" evidence="1">
    <location>
        <begin position="225"/>
        <end position="241"/>
    </location>
</feature>
<feature type="region of interest" description="Disordered" evidence="1">
    <location>
        <begin position="518"/>
        <end position="547"/>
    </location>
</feature>